<reference evidence="2" key="1">
    <citation type="submission" date="2020-06" db="EMBL/GenBank/DDBJ databases">
        <authorList>
            <person name="Li T."/>
            <person name="Hu X."/>
            <person name="Zhang T."/>
            <person name="Song X."/>
            <person name="Zhang H."/>
            <person name="Dai N."/>
            <person name="Sheng W."/>
            <person name="Hou X."/>
            <person name="Wei L."/>
        </authorList>
    </citation>
    <scope>NUCLEOTIDE SEQUENCE</scope>
    <source>
        <strain evidence="2">KEN1</strain>
        <tissue evidence="2">Leaf</tissue>
    </source>
</reference>
<dbReference type="AlphaFoldDB" id="A0AAW2UJ20"/>
<dbReference type="InterPro" id="IPR027417">
    <property type="entry name" value="P-loop_NTPase"/>
</dbReference>
<sequence>MAVAAYAALLSLKHVLDNVKHPVRRHRLHVDTERIQSLQEKVEFLQEFLEVHSQSKSQEIEDLARQIAVVAVEADDVIDLHVVDQLREASQYESHHLVAFSSFCQDIDKVIQKIDSIMKELTMVKLETSANEQEPLDVRSTFTSSRKDIVVGPKDQLYWILDQLTRGESNLRIFTIIGMGGLGKTTLARLAFNHQFTVDDFVVRIWLTISEEYNARKILLGLLNDGDVQESSETFAELGERLYKRLSGEKYLIVMDDLWSTKFGMI</sequence>
<comment type="caution">
    <text evidence="2">The sequence shown here is derived from an EMBL/GenBank/DDBJ whole genome shotgun (WGS) entry which is preliminary data.</text>
</comment>
<dbReference type="EMBL" id="JACGWN010000012">
    <property type="protein sequence ID" value="KAL0417171.1"/>
    <property type="molecule type" value="Genomic_DNA"/>
</dbReference>
<dbReference type="Pfam" id="PF00931">
    <property type="entry name" value="NB-ARC"/>
    <property type="match status" value="1"/>
</dbReference>
<dbReference type="PRINTS" id="PR00364">
    <property type="entry name" value="DISEASERSIST"/>
</dbReference>
<evidence type="ECO:0000259" key="1">
    <source>
        <dbReference type="Pfam" id="PF00931"/>
    </source>
</evidence>
<reference evidence="2" key="2">
    <citation type="journal article" date="2024" name="Plant">
        <title>Genomic evolution and insights into agronomic trait innovations of Sesamum species.</title>
        <authorList>
            <person name="Miao H."/>
            <person name="Wang L."/>
            <person name="Qu L."/>
            <person name="Liu H."/>
            <person name="Sun Y."/>
            <person name="Le M."/>
            <person name="Wang Q."/>
            <person name="Wei S."/>
            <person name="Zheng Y."/>
            <person name="Lin W."/>
            <person name="Duan Y."/>
            <person name="Cao H."/>
            <person name="Xiong S."/>
            <person name="Wang X."/>
            <person name="Wei L."/>
            <person name="Li C."/>
            <person name="Ma Q."/>
            <person name="Ju M."/>
            <person name="Zhao R."/>
            <person name="Li G."/>
            <person name="Mu C."/>
            <person name="Tian Q."/>
            <person name="Mei H."/>
            <person name="Zhang T."/>
            <person name="Gao T."/>
            <person name="Zhang H."/>
        </authorList>
    </citation>
    <scope>NUCLEOTIDE SEQUENCE</scope>
    <source>
        <strain evidence="2">KEN1</strain>
    </source>
</reference>
<organism evidence="2">
    <name type="scientific">Sesamum latifolium</name>
    <dbReference type="NCBI Taxonomy" id="2727402"/>
    <lineage>
        <taxon>Eukaryota</taxon>
        <taxon>Viridiplantae</taxon>
        <taxon>Streptophyta</taxon>
        <taxon>Embryophyta</taxon>
        <taxon>Tracheophyta</taxon>
        <taxon>Spermatophyta</taxon>
        <taxon>Magnoliopsida</taxon>
        <taxon>eudicotyledons</taxon>
        <taxon>Gunneridae</taxon>
        <taxon>Pentapetalae</taxon>
        <taxon>asterids</taxon>
        <taxon>lamiids</taxon>
        <taxon>Lamiales</taxon>
        <taxon>Pedaliaceae</taxon>
        <taxon>Sesamum</taxon>
    </lineage>
</organism>
<dbReference type="PANTHER" id="PTHR19338:SF73">
    <property type="entry name" value="DISEASE RESISTANCE PROTEIN RGA2-LIKE"/>
    <property type="match status" value="1"/>
</dbReference>
<accession>A0AAW2UJ20</accession>
<protein>
    <submittedName>
        <fullName evidence="2">Disease resistance protein RGA1</fullName>
    </submittedName>
</protein>
<dbReference type="PANTHER" id="PTHR19338">
    <property type="entry name" value="TRANSLOCASE OF INNER MITOCHONDRIAL MEMBRANE 13 HOMOLOG"/>
    <property type="match status" value="1"/>
</dbReference>
<dbReference type="InterPro" id="IPR002182">
    <property type="entry name" value="NB-ARC"/>
</dbReference>
<dbReference type="SUPFAM" id="SSF52540">
    <property type="entry name" value="P-loop containing nucleoside triphosphate hydrolases"/>
    <property type="match status" value="1"/>
</dbReference>
<name>A0AAW2UJ20_9LAMI</name>
<evidence type="ECO:0000313" key="2">
    <source>
        <dbReference type="EMBL" id="KAL0417171.1"/>
    </source>
</evidence>
<dbReference type="Gene3D" id="1.20.5.4130">
    <property type="match status" value="1"/>
</dbReference>
<dbReference type="GO" id="GO:0043531">
    <property type="term" value="F:ADP binding"/>
    <property type="evidence" value="ECO:0007669"/>
    <property type="project" value="InterPro"/>
</dbReference>
<feature type="domain" description="NB-ARC" evidence="1">
    <location>
        <begin position="160"/>
        <end position="261"/>
    </location>
</feature>
<gene>
    <name evidence="2" type="ORF">Slati_3549000</name>
</gene>
<dbReference type="Gene3D" id="3.40.50.300">
    <property type="entry name" value="P-loop containing nucleotide triphosphate hydrolases"/>
    <property type="match status" value="1"/>
</dbReference>
<proteinExistence type="predicted"/>